<comment type="similarity">
    <text evidence="7">Belongs to the phosphoglycerate kinase family.</text>
</comment>
<dbReference type="Pfam" id="PF00162">
    <property type="entry name" value="PGK"/>
    <property type="match status" value="2"/>
</dbReference>
<evidence type="ECO:0000313" key="9">
    <source>
        <dbReference type="Proteomes" id="UP000231407"/>
    </source>
</evidence>
<evidence type="ECO:0000256" key="4">
    <source>
        <dbReference type="ARBA" id="ARBA00022741"/>
    </source>
</evidence>
<dbReference type="GO" id="GO:0043531">
    <property type="term" value="F:ADP binding"/>
    <property type="evidence" value="ECO:0007669"/>
    <property type="project" value="TreeGrafter"/>
</dbReference>
<protein>
    <recommendedName>
        <fullName evidence="2 7">Phosphoglycerate kinase</fullName>
        <ecNumber evidence="2 7">2.7.2.3</ecNumber>
    </recommendedName>
</protein>
<dbReference type="PANTHER" id="PTHR11406">
    <property type="entry name" value="PHOSPHOGLYCERATE KINASE"/>
    <property type="match status" value="1"/>
</dbReference>
<comment type="caution">
    <text evidence="8">The sequence shown here is derived from an EMBL/GenBank/DDBJ whole genome shotgun (WGS) entry which is preliminary data.</text>
</comment>
<evidence type="ECO:0000256" key="7">
    <source>
        <dbReference type="RuleBase" id="RU000532"/>
    </source>
</evidence>
<dbReference type="AlphaFoldDB" id="A0A2M7AR13"/>
<evidence type="ECO:0000256" key="3">
    <source>
        <dbReference type="ARBA" id="ARBA00022679"/>
    </source>
</evidence>
<evidence type="ECO:0000256" key="1">
    <source>
        <dbReference type="ARBA" id="ARBA00000642"/>
    </source>
</evidence>
<sequence length="336" mass="36530">MNLKSVELVPEKSTVILRLDLDLPIIDGKIINNSRLLKSLPTISLLLSKSCQLVIIGHLGRPESRDEKCSLKPVYLELISLLSKGEPQNSIFLDDPTDPGPLKLALSQNQIIFVENLRFWPDEMIGSFIFLQPLIDQSQAFVNDAIAAYHPSASIFLHHILPGYYGLSFLDEIKELSKLATCPHPLTVVLGGAKMDKLDYLPALTNLSDHILIGGKLPTKKSSSPSSEKIYWASLTPDSFDINAASIAHFKQIIDTSATIIWSGALGFYENPAFRTGTIEVAKAITSSPATLKIIAGGDTSASIKDLGMLDKISFICSGGGVLLEYLTKGTLPTLE</sequence>
<dbReference type="InterPro" id="IPR036043">
    <property type="entry name" value="Phosphoglycerate_kinase_sf"/>
</dbReference>
<gene>
    <name evidence="8" type="ORF">COS78_04260</name>
</gene>
<dbReference type="Proteomes" id="UP000231407">
    <property type="component" value="Unassembled WGS sequence"/>
</dbReference>
<dbReference type="GO" id="GO:0005829">
    <property type="term" value="C:cytosol"/>
    <property type="evidence" value="ECO:0007669"/>
    <property type="project" value="TreeGrafter"/>
</dbReference>
<proteinExistence type="inferred from homology"/>
<dbReference type="SUPFAM" id="SSF53748">
    <property type="entry name" value="Phosphoglycerate kinase"/>
    <property type="match status" value="1"/>
</dbReference>
<dbReference type="GO" id="GO:0004618">
    <property type="term" value="F:phosphoglycerate kinase activity"/>
    <property type="evidence" value="ECO:0007669"/>
    <property type="project" value="UniProtKB-EC"/>
</dbReference>
<dbReference type="InterPro" id="IPR015824">
    <property type="entry name" value="Phosphoglycerate_kinase_N"/>
</dbReference>
<dbReference type="GO" id="GO:0006094">
    <property type="term" value="P:gluconeogenesis"/>
    <property type="evidence" value="ECO:0007669"/>
    <property type="project" value="TreeGrafter"/>
</dbReference>
<organism evidence="8 9">
    <name type="scientific">Candidatus Shapirobacteria bacterium CG06_land_8_20_14_3_00_40_12</name>
    <dbReference type="NCBI Taxonomy" id="1974881"/>
    <lineage>
        <taxon>Bacteria</taxon>
        <taxon>Candidatus Shapironibacteriota</taxon>
    </lineage>
</organism>
<comment type="catalytic activity">
    <reaction evidence="1 7">
        <text>(2R)-3-phosphoglycerate + ATP = (2R)-3-phospho-glyceroyl phosphate + ADP</text>
        <dbReference type="Rhea" id="RHEA:14801"/>
        <dbReference type="ChEBI" id="CHEBI:30616"/>
        <dbReference type="ChEBI" id="CHEBI:57604"/>
        <dbReference type="ChEBI" id="CHEBI:58272"/>
        <dbReference type="ChEBI" id="CHEBI:456216"/>
        <dbReference type="EC" id="2.7.2.3"/>
    </reaction>
</comment>
<dbReference type="PANTHER" id="PTHR11406:SF23">
    <property type="entry name" value="PHOSPHOGLYCERATE KINASE 1, CHLOROPLASTIC-RELATED"/>
    <property type="match status" value="1"/>
</dbReference>
<dbReference type="PRINTS" id="PR00477">
    <property type="entry name" value="PHGLYCKINASE"/>
</dbReference>
<evidence type="ECO:0000256" key="2">
    <source>
        <dbReference type="ARBA" id="ARBA00013061"/>
    </source>
</evidence>
<accession>A0A2M7AR13</accession>
<keyword evidence="6" id="KW-0067">ATP-binding</keyword>
<evidence type="ECO:0000313" key="8">
    <source>
        <dbReference type="EMBL" id="PIU72961.1"/>
    </source>
</evidence>
<dbReference type="EC" id="2.7.2.3" evidence="2 7"/>
<dbReference type="GO" id="GO:0005524">
    <property type="term" value="F:ATP binding"/>
    <property type="evidence" value="ECO:0007669"/>
    <property type="project" value="UniProtKB-KW"/>
</dbReference>
<keyword evidence="4" id="KW-0547">Nucleotide-binding</keyword>
<evidence type="ECO:0000256" key="5">
    <source>
        <dbReference type="ARBA" id="ARBA00022777"/>
    </source>
</evidence>
<dbReference type="Gene3D" id="3.40.50.1260">
    <property type="entry name" value="Phosphoglycerate kinase, N-terminal domain"/>
    <property type="match status" value="3"/>
</dbReference>
<evidence type="ECO:0000256" key="6">
    <source>
        <dbReference type="ARBA" id="ARBA00022840"/>
    </source>
</evidence>
<dbReference type="GO" id="GO:0006096">
    <property type="term" value="P:glycolytic process"/>
    <property type="evidence" value="ECO:0007669"/>
    <property type="project" value="InterPro"/>
</dbReference>
<keyword evidence="5 7" id="KW-0418">Kinase</keyword>
<dbReference type="EMBL" id="PEWA01000061">
    <property type="protein sequence ID" value="PIU72961.1"/>
    <property type="molecule type" value="Genomic_DNA"/>
</dbReference>
<dbReference type="InterPro" id="IPR001576">
    <property type="entry name" value="Phosphoglycerate_kinase"/>
</dbReference>
<keyword evidence="3 7" id="KW-0808">Transferase</keyword>
<reference evidence="9" key="1">
    <citation type="submission" date="2017-09" db="EMBL/GenBank/DDBJ databases">
        <title>Depth-based differentiation of microbial function through sediment-hosted aquifers and enrichment of novel symbionts in the deep terrestrial subsurface.</title>
        <authorList>
            <person name="Probst A.J."/>
            <person name="Ladd B."/>
            <person name="Jarett J.K."/>
            <person name="Geller-Mcgrath D.E."/>
            <person name="Sieber C.M.K."/>
            <person name="Emerson J.B."/>
            <person name="Anantharaman K."/>
            <person name="Thomas B.C."/>
            <person name="Malmstrom R."/>
            <person name="Stieglmeier M."/>
            <person name="Klingl A."/>
            <person name="Woyke T."/>
            <person name="Ryan C.M."/>
            <person name="Banfield J.F."/>
        </authorList>
    </citation>
    <scope>NUCLEOTIDE SEQUENCE [LARGE SCALE GENOMIC DNA]</scope>
</reference>
<name>A0A2M7AR13_9BACT</name>